<protein>
    <recommendedName>
        <fullName evidence="10">Extracellular membrane protein CFEM domain-containing protein</fullName>
    </recommendedName>
</protein>
<evidence type="ECO:0000256" key="7">
    <source>
        <dbReference type="SAM" id="SignalP"/>
    </source>
</evidence>
<dbReference type="CDD" id="cd21699">
    <property type="entry name" value="JMTM_APP_like"/>
    <property type="match status" value="1"/>
</dbReference>
<keyword evidence="9" id="KW-1185">Reference proteome</keyword>
<feature type="region of interest" description="Disordered" evidence="5">
    <location>
        <begin position="271"/>
        <end position="307"/>
    </location>
</feature>
<feature type="region of interest" description="Disordered" evidence="5">
    <location>
        <begin position="351"/>
        <end position="424"/>
    </location>
</feature>
<feature type="transmembrane region" description="Helical" evidence="6">
    <location>
        <begin position="190"/>
        <end position="213"/>
    </location>
</feature>
<dbReference type="PANTHER" id="PTHR15549:SF30">
    <property type="entry name" value="MID2 DOMAIN-CONTAINING PROTEIN"/>
    <property type="match status" value="1"/>
</dbReference>
<feature type="region of interest" description="Disordered" evidence="5">
    <location>
        <begin position="110"/>
        <end position="182"/>
    </location>
</feature>
<evidence type="ECO:0000256" key="6">
    <source>
        <dbReference type="SAM" id="Phobius"/>
    </source>
</evidence>
<dbReference type="Proteomes" id="UP000039046">
    <property type="component" value="Unassembled WGS sequence"/>
</dbReference>
<feature type="compositionally biased region" description="Low complexity" evidence="5">
    <location>
        <begin position="415"/>
        <end position="424"/>
    </location>
</feature>
<feature type="compositionally biased region" description="Polar residues" evidence="5">
    <location>
        <begin position="291"/>
        <end position="307"/>
    </location>
</feature>
<dbReference type="STRING" id="1531966.A0A0A1T273"/>
<proteinExistence type="predicted"/>
<dbReference type="InterPro" id="IPR051694">
    <property type="entry name" value="Immunoregulatory_rcpt-like"/>
</dbReference>
<name>A0A0A1T273_9HYPO</name>
<dbReference type="GO" id="GO:0071944">
    <property type="term" value="C:cell periphery"/>
    <property type="evidence" value="ECO:0007669"/>
    <property type="project" value="UniProtKB-ARBA"/>
</dbReference>
<keyword evidence="7" id="KW-0732">Signal</keyword>
<feature type="chain" id="PRO_5001979149" description="Extracellular membrane protein CFEM domain-containing protein" evidence="7">
    <location>
        <begin position="21"/>
        <end position="424"/>
    </location>
</feature>
<sequence>MRPTIASAATVLALASTAIAGNFDFYPKGSQTCLEAALNASKCPGSVSERNSCLCSDGGGFVTNTAKCLGKGKDTRALVPDVFTTMVGACDTSDTPLSVDQSTFQNTAADAAKKADDDDKKKTTTTSSAAKTTPTSTSTTNTKSSPTNKDSNDKDSNNKNSGNNDSGNKDSSNKDSSSNGDKKSGLSTGAIIGIAVGAGVVGLAAIAVLLAFLRRRRAMKAAEERDPMLHRSFGNEDGNAFGQSMHNEPMSSYDGASSVSAYNRASAYTQPTISPEPQYQQQYSPPPQQYNNGTPQFNQPQQFSPHHSFNAVPAAAAAGAAGAAGLAAGAVPAWYNHNQAVSPPQRYEPYAAPPLVSQSTTPGPPVGFAELAPDAAASPKPSAPVFEMDGGVAGASSGSQPPKLPELIHPPSLQPPGLQSQDRR</sequence>
<organism evidence="8 9">
    <name type="scientific">[Torrubiella] hemipterigena</name>
    <dbReference type="NCBI Taxonomy" id="1531966"/>
    <lineage>
        <taxon>Eukaryota</taxon>
        <taxon>Fungi</taxon>
        <taxon>Dikarya</taxon>
        <taxon>Ascomycota</taxon>
        <taxon>Pezizomycotina</taxon>
        <taxon>Sordariomycetes</taxon>
        <taxon>Hypocreomycetidae</taxon>
        <taxon>Hypocreales</taxon>
        <taxon>Clavicipitaceae</taxon>
        <taxon>Clavicipitaceae incertae sedis</taxon>
        <taxon>'Torrubiella' clade</taxon>
    </lineage>
</organism>
<comment type="subcellular location">
    <subcellularLocation>
        <location evidence="1">Membrane</location>
        <topology evidence="1">Single-pass membrane protein</topology>
    </subcellularLocation>
</comment>
<accession>A0A0A1T273</accession>
<evidence type="ECO:0000313" key="9">
    <source>
        <dbReference type="Proteomes" id="UP000039046"/>
    </source>
</evidence>
<evidence type="ECO:0000256" key="1">
    <source>
        <dbReference type="ARBA" id="ARBA00004167"/>
    </source>
</evidence>
<evidence type="ECO:0000256" key="3">
    <source>
        <dbReference type="ARBA" id="ARBA00022989"/>
    </source>
</evidence>
<dbReference type="OrthoDB" id="5311469at2759"/>
<feature type="signal peptide" evidence="7">
    <location>
        <begin position="1"/>
        <end position="20"/>
    </location>
</feature>
<dbReference type="EMBL" id="CDHN01000001">
    <property type="protein sequence ID" value="CEJ80165.1"/>
    <property type="molecule type" value="Genomic_DNA"/>
</dbReference>
<dbReference type="PANTHER" id="PTHR15549">
    <property type="entry name" value="PAIRED IMMUNOGLOBULIN-LIKE TYPE 2 RECEPTOR"/>
    <property type="match status" value="1"/>
</dbReference>
<feature type="compositionally biased region" description="Basic and acidic residues" evidence="5">
    <location>
        <begin position="111"/>
        <end position="122"/>
    </location>
</feature>
<dbReference type="GO" id="GO:0016020">
    <property type="term" value="C:membrane"/>
    <property type="evidence" value="ECO:0007669"/>
    <property type="project" value="UniProtKB-SubCell"/>
</dbReference>
<keyword evidence="4 6" id="KW-0472">Membrane</keyword>
<dbReference type="HOGENOM" id="CLU_637808_0_0_1"/>
<feature type="region of interest" description="Disordered" evidence="5">
    <location>
        <begin position="229"/>
        <end position="256"/>
    </location>
</feature>
<reference evidence="8 9" key="1">
    <citation type="journal article" date="2015" name="Genome Announc.">
        <title>Draft Genome Sequence and Gene Annotation of the Entomopathogenic Fungus Verticillium hemipterigenum.</title>
        <authorList>
            <person name="Horn F."/>
            <person name="Habel A."/>
            <person name="Scharf D.H."/>
            <person name="Dworschak J."/>
            <person name="Brakhage A.A."/>
            <person name="Guthke R."/>
            <person name="Hertweck C."/>
            <person name="Linde J."/>
        </authorList>
    </citation>
    <scope>NUCLEOTIDE SEQUENCE [LARGE SCALE GENOMIC DNA]</scope>
</reference>
<evidence type="ECO:0000313" key="8">
    <source>
        <dbReference type="EMBL" id="CEJ80165.1"/>
    </source>
</evidence>
<evidence type="ECO:0000256" key="4">
    <source>
        <dbReference type="ARBA" id="ARBA00023136"/>
    </source>
</evidence>
<keyword evidence="3 6" id="KW-1133">Transmembrane helix</keyword>
<evidence type="ECO:0000256" key="5">
    <source>
        <dbReference type="SAM" id="MobiDB-lite"/>
    </source>
</evidence>
<keyword evidence="2 6" id="KW-0812">Transmembrane</keyword>
<gene>
    <name evidence="8" type="ORF">VHEMI00368</name>
</gene>
<feature type="compositionally biased region" description="Low complexity" evidence="5">
    <location>
        <begin position="124"/>
        <end position="149"/>
    </location>
</feature>
<feature type="compositionally biased region" description="Polar residues" evidence="5">
    <location>
        <begin position="241"/>
        <end position="256"/>
    </location>
</feature>
<feature type="compositionally biased region" description="Low complexity" evidence="5">
    <location>
        <begin position="372"/>
        <end position="384"/>
    </location>
</feature>
<evidence type="ECO:0000256" key="2">
    <source>
        <dbReference type="ARBA" id="ARBA00022692"/>
    </source>
</evidence>
<dbReference type="AlphaFoldDB" id="A0A0A1T273"/>
<evidence type="ECO:0008006" key="10">
    <source>
        <dbReference type="Google" id="ProtNLM"/>
    </source>
</evidence>